<dbReference type="AlphaFoldDB" id="A0A0F7HPF6"/>
<dbReference type="InterPro" id="IPR015231">
    <property type="entry name" value="DUF1934"/>
</dbReference>
<organism evidence="2 4">
    <name type="scientific">Salinicoccus halodurans</name>
    <dbReference type="NCBI Taxonomy" id="407035"/>
    <lineage>
        <taxon>Bacteria</taxon>
        <taxon>Bacillati</taxon>
        <taxon>Bacillota</taxon>
        <taxon>Bacilli</taxon>
        <taxon>Bacillales</taxon>
        <taxon>Staphylococcaceae</taxon>
        <taxon>Salinicoccus</taxon>
    </lineage>
</organism>
<dbReference type="Gene3D" id="2.40.128.20">
    <property type="match status" value="1"/>
</dbReference>
<evidence type="ECO:0000313" key="2">
    <source>
        <dbReference type="EMBL" id="SFK65142.1"/>
    </source>
</evidence>
<dbReference type="OrthoDB" id="2418612at2"/>
<dbReference type="EMBL" id="FOTB01000002">
    <property type="protein sequence ID" value="SFK65142.1"/>
    <property type="molecule type" value="Genomic_DNA"/>
</dbReference>
<sequence length="132" mass="15750">MDKQHSQFKLRQNVKMNGETKHFKQDLDVEVIERKDRYYRYTEKLDEHDIDVVLRAGDGFVKIQRRGVINMNFYFEEGRTTDTFYESPAGKHLFRIHTTRLDLNGSSVEIEYELIEDDAVIGNYHYKLERVG</sequence>
<evidence type="ECO:0000313" key="4">
    <source>
        <dbReference type="Proteomes" id="UP000183090"/>
    </source>
</evidence>
<name>A0A0F7HPF6_9STAP</name>
<dbReference type="RefSeq" id="WP_046791228.1">
    <property type="nucleotide sequence ID" value="NZ_CP011366.1"/>
</dbReference>
<dbReference type="KEGG" id="shv:AAT16_13170"/>
<dbReference type="Proteomes" id="UP000183090">
    <property type="component" value="Unassembled WGS sequence"/>
</dbReference>
<evidence type="ECO:0000313" key="1">
    <source>
        <dbReference type="EMBL" id="AKG75051.1"/>
    </source>
</evidence>
<dbReference type="SUPFAM" id="SSF50814">
    <property type="entry name" value="Lipocalins"/>
    <property type="match status" value="1"/>
</dbReference>
<accession>A0A0F7HPF6</accession>
<evidence type="ECO:0000313" key="3">
    <source>
        <dbReference type="Proteomes" id="UP000034029"/>
    </source>
</evidence>
<dbReference type="Proteomes" id="UP000034029">
    <property type="component" value="Chromosome"/>
</dbReference>
<proteinExistence type="predicted"/>
<keyword evidence="3" id="KW-1185">Reference proteome</keyword>
<dbReference type="Pfam" id="PF09148">
    <property type="entry name" value="DUF1934"/>
    <property type="match status" value="1"/>
</dbReference>
<protein>
    <submittedName>
        <fullName evidence="2">Uncharacterized beta-barrel protein YwiB, DUF1934 family</fullName>
    </submittedName>
</protein>
<dbReference type="InterPro" id="IPR012674">
    <property type="entry name" value="Calycin"/>
</dbReference>
<reference evidence="3" key="2">
    <citation type="submission" date="2015-04" db="EMBL/GenBank/DDBJ databases">
        <title>Complete genome sequence of Salinicoccus halodurans strain H3B36, isolated from the Qaidam basin of China.</title>
        <authorList>
            <person name="Ma Y."/>
            <person name="Jiang K."/>
            <person name="Xue Y."/>
        </authorList>
    </citation>
    <scope>NUCLEOTIDE SEQUENCE [LARGE SCALE GENOMIC DNA]</scope>
    <source>
        <strain evidence="3">H3B36</strain>
    </source>
</reference>
<dbReference type="EMBL" id="CP011366">
    <property type="protein sequence ID" value="AKG75051.1"/>
    <property type="molecule type" value="Genomic_DNA"/>
</dbReference>
<reference evidence="2 4" key="3">
    <citation type="submission" date="2016-10" db="EMBL/GenBank/DDBJ databases">
        <authorList>
            <person name="Varghese N."/>
            <person name="Submissions S."/>
        </authorList>
    </citation>
    <scope>NUCLEOTIDE SEQUENCE [LARGE SCALE GENOMIC DNA]</scope>
    <source>
        <strain evidence="2 4">CGMCC 1.6501</strain>
    </source>
</reference>
<gene>
    <name evidence="1" type="ORF">AAT16_13170</name>
    <name evidence="2" type="ORF">SAMN05216235_0890</name>
</gene>
<reference evidence="1 3" key="1">
    <citation type="journal article" date="2015" name="Int. J. Syst. Evol. Microbiol.">
        <title>Complete genome sequence of Salinicoccus halodurans H3B36, isolated from the Qaidam Basin in China.</title>
        <authorList>
            <person name="Jiang K."/>
            <person name="Xue Y."/>
            <person name="Ma Y."/>
        </authorList>
    </citation>
    <scope>NUCLEOTIDE SEQUENCE [LARGE SCALE GENOMIC DNA]</scope>
    <source>
        <strain evidence="1 3">H3B36</strain>
    </source>
</reference>